<keyword evidence="1 2" id="KW-0378">Hydrolase</keyword>
<dbReference type="InterPro" id="IPR015797">
    <property type="entry name" value="NUDIX_hydrolase-like_dom_sf"/>
</dbReference>
<reference evidence="5" key="1">
    <citation type="journal article" date="2019" name="Int. J. Syst. Evol. Microbiol.">
        <title>The Global Catalogue of Microorganisms (GCM) 10K type strain sequencing project: providing services to taxonomists for standard genome sequencing and annotation.</title>
        <authorList>
            <consortium name="The Broad Institute Genomics Platform"/>
            <consortium name="The Broad Institute Genome Sequencing Center for Infectious Disease"/>
            <person name="Wu L."/>
            <person name="Ma J."/>
        </authorList>
    </citation>
    <scope>NUCLEOTIDE SEQUENCE [LARGE SCALE GENOMIC DNA]</scope>
    <source>
        <strain evidence="5">KCTC 33522</strain>
    </source>
</reference>
<dbReference type="SUPFAM" id="SSF55811">
    <property type="entry name" value="Nudix"/>
    <property type="match status" value="1"/>
</dbReference>
<dbReference type="Gene3D" id="3.90.79.10">
    <property type="entry name" value="Nucleoside Triphosphate Pyrophosphohydrolase"/>
    <property type="match status" value="1"/>
</dbReference>
<dbReference type="InterPro" id="IPR000086">
    <property type="entry name" value="NUDIX_hydrolase_dom"/>
</dbReference>
<dbReference type="RefSeq" id="WP_158621047.1">
    <property type="nucleotide sequence ID" value="NZ_JBHUOR010000040.1"/>
</dbReference>
<evidence type="ECO:0000313" key="4">
    <source>
        <dbReference type="EMBL" id="MFD2868354.1"/>
    </source>
</evidence>
<dbReference type="PRINTS" id="PR00502">
    <property type="entry name" value="NUDIXFAMILY"/>
</dbReference>
<sequence>MDTTNMTEQQFIEWYQANEKGKYETPSMTTDMIIFTNQHEKLQLLLIQRKQHPFKQSWAFPGGFVDMDEDLDTAALRELQEETGLQQIYATQLYTWSDVNRDPRMRVISASYLALVNREALLAAKAADDAADVALFTIELPVVKKYVGTQRIMLRLSHPQKGTLSAELDITYTQVGKQLHEKINIVEQQNIAFDHAKAIVYAILRMRERAQTSPLALELLPETFSFEQLKQAYGAIMNEQLAKSTILQYVEKINKDMYQFKQV</sequence>
<dbReference type="Pfam" id="PF00293">
    <property type="entry name" value="NUDIX"/>
    <property type="match status" value="1"/>
</dbReference>
<dbReference type="PANTHER" id="PTHR43736">
    <property type="entry name" value="ADP-RIBOSE PYROPHOSPHATASE"/>
    <property type="match status" value="1"/>
</dbReference>
<dbReference type="PROSITE" id="PS00893">
    <property type="entry name" value="NUDIX_BOX"/>
    <property type="match status" value="1"/>
</dbReference>
<organism evidence="4 5">
    <name type="scientific">Kurthia populi</name>
    <dbReference type="NCBI Taxonomy" id="1562132"/>
    <lineage>
        <taxon>Bacteria</taxon>
        <taxon>Bacillati</taxon>
        <taxon>Bacillota</taxon>
        <taxon>Bacilli</taxon>
        <taxon>Bacillales</taxon>
        <taxon>Caryophanaceae</taxon>
        <taxon>Kurthia</taxon>
    </lineage>
</organism>
<comment type="caution">
    <text evidence="4">The sequence shown here is derived from an EMBL/GenBank/DDBJ whole genome shotgun (WGS) entry which is preliminary data.</text>
</comment>
<feature type="domain" description="Nudix hydrolase" evidence="3">
    <location>
        <begin position="26"/>
        <end position="159"/>
    </location>
</feature>
<name>A0ABW5Y037_9BACL</name>
<keyword evidence="5" id="KW-1185">Reference proteome</keyword>
<evidence type="ECO:0000256" key="1">
    <source>
        <dbReference type="ARBA" id="ARBA00022801"/>
    </source>
</evidence>
<proteinExistence type="inferred from homology"/>
<dbReference type="PROSITE" id="PS51462">
    <property type="entry name" value="NUDIX"/>
    <property type="match status" value="1"/>
</dbReference>
<gene>
    <name evidence="4" type="ORF">ACFSY7_07565</name>
</gene>
<dbReference type="Proteomes" id="UP001597568">
    <property type="component" value="Unassembled WGS sequence"/>
</dbReference>
<dbReference type="CDD" id="cd18873">
    <property type="entry name" value="NUDIX_NadM_like"/>
    <property type="match status" value="1"/>
</dbReference>
<dbReference type="Gene3D" id="1.10.10.10">
    <property type="entry name" value="Winged helix-like DNA-binding domain superfamily/Winged helix DNA-binding domain"/>
    <property type="match status" value="1"/>
</dbReference>
<evidence type="ECO:0000259" key="3">
    <source>
        <dbReference type="PROSITE" id="PS51462"/>
    </source>
</evidence>
<dbReference type="InterPro" id="IPR020476">
    <property type="entry name" value="Nudix_hydrolase"/>
</dbReference>
<evidence type="ECO:0000313" key="5">
    <source>
        <dbReference type="Proteomes" id="UP001597568"/>
    </source>
</evidence>
<dbReference type="EMBL" id="JBHUOR010000040">
    <property type="protein sequence ID" value="MFD2868354.1"/>
    <property type="molecule type" value="Genomic_DNA"/>
</dbReference>
<dbReference type="InterPro" id="IPR020084">
    <property type="entry name" value="NUDIX_hydrolase_CS"/>
</dbReference>
<protein>
    <submittedName>
        <fullName evidence="4">NUDIX domain-containing protein</fullName>
    </submittedName>
</protein>
<dbReference type="PANTHER" id="PTHR43736:SF4">
    <property type="entry name" value="SLR1690 PROTEIN"/>
    <property type="match status" value="1"/>
</dbReference>
<comment type="similarity">
    <text evidence="2">Belongs to the Nudix hydrolase family.</text>
</comment>
<evidence type="ECO:0000256" key="2">
    <source>
        <dbReference type="RuleBase" id="RU003476"/>
    </source>
</evidence>
<dbReference type="InterPro" id="IPR036388">
    <property type="entry name" value="WH-like_DNA-bd_sf"/>
</dbReference>
<accession>A0ABW5Y037</accession>